<accession>A0A9Q8WP48</accession>
<organism evidence="2 3">
    <name type="scientific">Colletotrichum lupini</name>
    <dbReference type="NCBI Taxonomy" id="145971"/>
    <lineage>
        <taxon>Eukaryota</taxon>
        <taxon>Fungi</taxon>
        <taxon>Dikarya</taxon>
        <taxon>Ascomycota</taxon>
        <taxon>Pezizomycotina</taxon>
        <taxon>Sordariomycetes</taxon>
        <taxon>Hypocreomycetidae</taxon>
        <taxon>Glomerellales</taxon>
        <taxon>Glomerellaceae</taxon>
        <taxon>Colletotrichum</taxon>
        <taxon>Colletotrichum acutatum species complex</taxon>
    </lineage>
</organism>
<dbReference type="RefSeq" id="XP_049152135.1">
    <property type="nucleotide sequence ID" value="XM_049294988.1"/>
</dbReference>
<reference evidence="2" key="1">
    <citation type="journal article" date="2021" name="Mol. Plant Microbe Interact.">
        <title>Complete Genome Sequence of the Plant-Pathogenic Fungus Colletotrichum lupini.</title>
        <authorList>
            <person name="Baroncelli R."/>
            <person name="Pensec F."/>
            <person name="Da Lio D."/>
            <person name="Boufleur T."/>
            <person name="Vicente I."/>
            <person name="Sarrocco S."/>
            <person name="Picot A."/>
            <person name="Baraldi E."/>
            <person name="Sukno S."/>
            <person name="Thon M."/>
            <person name="Le Floch G."/>
        </authorList>
    </citation>
    <scope>NUCLEOTIDE SEQUENCE</scope>
    <source>
        <strain evidence="2">IMI 504893</strain>
    </source>
</reference>
<dbReference type="GeneID" id="73349998"/>
<sequence>MTSMEETGLSWGRASTSSTNKHRINDISQQITTIKLYLKLHSIHMLERLQAGVGLIAMPPLRLQGTRCTTCLPGPLFPRCRNRSSMVALHNEPTAHLMVQTPQATCAQHDSYCSVKFSRRHGDGNIIRHLTLRESGNNFSISHLGSANAPACAPIRHLGSLGKAPRKKGSFLRSQSQNLHDPLLPSEQRHPDQPFYILRSPYLMPHIPYLGDLTGLHQSTTAAAVAISPSRRLQAQPSGRVCTLRAFPPSPAVYPAAHIARRLLLANFDHILRCRLLGGIQTYAPLALQTPLCYAARQQFKPPDRQTHSPTYADEIGGWVLRQPHEHRTCAVQPRTAIPVSSDSAVESLQGLLRPHTAIKDDAHPATVAVSLSGHTATDRPLKGIAADQVPVSHPPWADQNTSKTLKHHLHAPASRKASGIHSERRTSRANVLTLQDALQCASDYLLCLCWIVGWAVDAKHGAGPCFFPCTYPAKRITYASPVSQLATSAPGLEASTVRLTLGLGGPGWGGGASCSEREAFSFKTDAMRLSCTVYAIRSLADAVKEHGDQPRHPVRVYDSMRFSPMVFCRGCQDVTIGLRLTQDGQTGDSLSGQISRACTHANHGISRGPSLNCRSTPENHFRPIVHGAFHSESTHPEPVLLRTQLALTHRSSGNNLIIERRLVILERTSYPLRRQAFREGSPGLTCRRGEHPRNSPGGCLENGKVSSGQRAHKKSFVRHDCGRMGKPLKPSRLPHWSFLSCATSFPPPLFVLDLHLSGESLRDHDEGSLVFVLVSLLNFLPRFQYLREAPGVGSWLKPDESAERSCPPTFMGGPRIGHFKSRMREEKGETIDQGGTFAAADLHRTRVSDRRKGNHEVMKAKMHGKQLGSLGSPMGVVKEGTWALLSDGQVGAGEEGNPEGDEIKVISNLGSLGSYKISSCARGDIQNARQVVGRQRSVNLGFPISLSPSRIFATRCCSFAGLLRSLGIYLLLPFTFFPEAVLLPGGVWENLLSEDAAALAYGLTLCLARTIEWNAGRWTDVAADSRGRWSLRIAWAAPFMDIRGGRWGDEDERLEMGIARGCRGDKGMRCDDDIVIIAGPVCYCSIIPISSRHLRPLSVCQKLVCMRYPWIRMHSTVVAQRSTCCDAVVLCSCVSMFHGSLGSPLLSQSPIFQVEVIPRDQKPGFPGCKAIPAQCPLGFPKVPVFLPPAAASRPSALRCLVLPSIALCSPCSPELSPNYPAGLDRLPASVIIALPAYLTATSRHLQPTTAKRSRCISTRPAAPGQPSIQTSKHSTRRSTSSNQPFLSPIQLSISIPKSQSNHFPTPHPVPSPLLFACLASAVASTLAAFKPHPFLALFSGCDTTKTTFYTTIASPPIHFPGYQSAHSLTCLSLPLHTLGQEDDDDDHRHHHKAFQRSQSTVVHPATEHEPLLPLARMARDCAYLAIREEP</sequence>
<feature type="region of interest" description="Disordered" evidence="1">
    <location>
        <begin position="1383"/>
        <end position="1403"/>
    </location>
</feature>
<name>A0A9Q8WP48_9PEZI</name>
<dbReference type="KEGG" id="clup:CLUP02_16064"/>
<protein>
    <submittedName>
        <fullName evidence="2">Uncharacterized protein</fullName>
    </submittedName>
</protein>
<dbReference type="EMBL" id="CP019481">
    <property type="protein sequence ID" value="UQC90534.1"/>
    <property type="molecule type" value="Genomic_DNA"/>
</dbReference>
<evidence type="ECO:0000313" key="2">
    <source>
        <dbReference type="EMBL" id="UQC90534.1"/>
    </source>
</evidence>
<feature type="region of interest" description="Disordered" evidence="1">
    <location>
        <begin position="682"/>
        <end position="707"/>
    </location>
</feature>
<feature type="region of interest" description="Disordered" evidence="1">
    <location>
        <begin position="797"/>
        <end position="816"/>
    </location>
</feature>
<evidence type="ECO:0000256" key="1">
    <source>
        <dbReference type="SAM" id="MobiDB-lite"/>
    </source>
</evidence>
<evidence type="ECO:0000313" key="3">
    <source>
        <dbReference type="Proteomes" id="UP000830671"/>
    </source>
</evidence>
<dbReference type="Proteomes" id="UP000830671">
    <property type="component" value="Chromosome 9"/>
</dbReference>
<keyword evidence="3" id="KW-1185">Reference proteome</keyword>
<proteinExistence type="predicted"/>
<gene>
    <name evidence="2" type="ORF">CLUP02_16064</name>
</gene>
<feature type="region of interest" description="Disordered" evidence="1">
    <location>
        <begin position="1249"/>
        <end position="1285"/>
    </location>
</feature>